<gene>
    <name evidence="4" type="ORF">BGZ80_009128</name>
</gene>
<proteinExistence type="predicted"/>
<evidence type="ECO:0000256" key="2">
    <source>
        <dbReference type="SAM" id="Phobius"/>
    </source>
</evidence>
<name>A0A9P6T0V3_9FUNG</name>
<feature type="compositionally biased region" description="Polar residues" evidence="1">
    <location>
        <begin position="980"/>
        <end position="1002"/>
    </location>
</feature>
<feature type="transmembrane region" description="Helical" evidence="2">
    <location>
        <begin position="169"/>
        <end position="188"/>
    </location>
</feature>
<dbReference type="GO" id="GO:0016020">
    <property type="term" value="C:membrane"/>
    <property type="evidence" value="ECO:0007669"/>
    <property type="project" value="TreeGrafter"/>
</dbReference>
<keyword evidence="2" id="KW-1133">Transmembrane helix</keyword>
<feature type="compositionally biased region" description="Basic and acidic residues" evidence="1">
    <location>
        <begin position="520"/>
        <end position="529"/>
    </location>
</feature>
<dbReference type="EMBL" id="JAAAID010000522">
    <property type="protein sequence ID" value="KAG0016568.1"/>
    <property type="molecule type" value="Genomic_DNA"/>
</dbReference>
<protein>
    <recommendedName>
        <fullName evidence="3">TRP C-terminal domain-containing protein</fullName>
    </recommendedName>
</protein>
<feature type="compositionally biased region" description="Basic and acidic residues" evidence="1">
    <location>
        <begin position="538"/>
        <end position="552"/>
    </location>
</feature>
<feature type="transmembrane region" description="Helical" evidence="2">
    <location>
        <begin position="251"/>
        <end position="270"/>
    </location>
</feature>
<dbReference type="AlphaFoldDB" id="A0A9P6T0V3"/>
<feature type="compositionally biased region" description="Polar residues" evidence="1">
    <location>
        <begin position="1188"/>
        <end position="1208"/>
    </location>
</feature>
<feature type="compositionally biased region" description="Polar residues" evidence="1">
    <location>
        <begin position="1061"/>
        <end position="1073"/>
    </location>
</feature>
<evidence type="ECO:0000313" key="5">
    <source>
        <dbReference type="Proteomes" id="UP000703661"/>
    </source>
</evidence>
<feature type="compositionally biased region" description="Polar residues" evidence="1">
    <location>
        <begin position="494"/>
        <end position="506"/>
    </location>
</feature>
<feature type="domain" description="TRP C-terminal" evidence="3">
    <location>
        <begin position="115"/>
        <end position="366"/>
    </location>
</feature>
<feature type="region of interest" description="Disordered" evidence="1">
    <location>
        <begin position="596"/>
        <end position="643"/>
    </location>
</feature>
<keyword evidence="2" id="KW-0812">Transmembrane</keyword>
<feature type="compositionally biased region" description="Basic and acidic residues" evidence="1">
    <location>
        <begin position="859"/>
        <end position="871"/>
    </location>
</feature>
<feature type="transmembrane region" description="Helical" evidence="2">
    <location>
        <begin position="306"/>
        <end position="325"/>
    </location>
</feature>
<dbReference type="PANTHER" id="PTHR31145:SF6">
    <property type="entry name" value="INTEGRAL MEMBRANE PROTEIN (AFU_ORTHOLOGUE AFUA_7G01610)"/>
    <property type="match status" value="1"/>
</dbReference>
<feature type="compositionally biased region" description="Polar residues" evidence="1">
    <location>
        <begin position="1167"/>
        <end position="1179"/>
    </location>
</feature>
<organism evidence="4 5">
    <name type="scientific">Entomortierella chlamydospora</name>
    <dbReference type="NCBI Taxonomy" id="101097"/>
    <lineage>
        <taxon>Eukaryota</taxon>
        <taxon>Fungi</taxon>
        <taxon>Fungi incertae sedis</taxon>
        <taxon>Mucoromycota</taxon>
        <taxon>Mortierellomycotina</taxon>
        <taxon>Mortierellomycetes</taxon>
        <taxon>Mortierellales</taxon>
        <taxon>Mortierellaceae</taxon>
        <taxon>Entomortierella</taxon>
    </lineage>
</organism>
<feature type="compositionally biased region" description="Polar residues" evidence="1">
    <location>
        <begin position="1111"/>
        <end position="1133"/>
    </location>
</feature>
<evidence type="ECO:0000256" key="1">
    <source>
        <dbReference type="SAM" id="MobiDB-lite"/>
    </source>
</evidence>
<feature type="compositionally biased region" description="Acidic residues" evidence="1">
    <location>
        <begin position="1029"/>
        <end position="1039"/>
    </location>
</feature>
<dbReference type="InterPro" id="IPR040241">
    <property type="entry name" value="TRP_Flc/Pkd2-like"/>
</dbReference>
<keyword evidence="5" id="KW-1185">Reference proteome</keyword>
<feature type="transmembrane region" description="Helical" evidence="2">
    <location>
        <begin position="337"/>
        <end position="362"/>
    </location>
</feature>
<dbReference type="Proteomes" id="UP000703661">
    <property type="component" value="Unassembled WGS sequence"/>
</dbReference>
<comment type="caution">
    <text evidence="4">The sequence shown here is derived from an EMBL/GenBank/DDBJ whole genome shotgun (WGS) entry which is preliminary data.</text>
</comment>
<feature type="transmembrane region" description="Helical" evidence="2">
    <location>
        <begin position="194"/>
        <end position="217"/>
    </location>
</feature>
<feature type="transmembrane region" description="Helical" evidence="2">
    <location>
        <begin position="276"/>
        <end position="294"/>
    </location>
</feature>
<reference evidence="4" key="1">
    <citation type="journal article" date="2020" name="Fungal Divers.">
        <title>Resolving the Mortierellaceae phylogeny through synthesis of multi-gene phylogenetics and phylogenomics.</title>
        <authorList>
            <person name="Vandepol N."/>
            <person name="Liber J."/>
            <person name="Desiro A."/>
            <person name="Na H."/>
            <person name="Kennedy M."/>
            <person name="Barry K."/>
            <person name="Grigoriev I.V."/>
            <person name="Miller A.N."/>
            <person name="O'Donnell K."/>
            <person name="Stajich J.E."/>
            <person name="Bonito G."/>
        </authorList>
    </citation>
    <scope>NUCLEOTIDE SEQUENCE</scope>
    <source>
        <strain evidence="4">NRRL 2769</strain>
    </source>
</reference>
<feature type="compositionally biased region" description="Low complexity" evidence="1">
    <location>
        <begin position="507"/>
        <end position="518"/>
    </location>
</feature>
<dbReference type="GO" id="GO:0055085">
    <property type="term" value="P:transmembrane transport"/>
    <property type="evidence" value="ECO:0007669"/>
    <property type="project" value="TreeGrafter"/>
</dbReference>
<feature type="region of interest" description="Disordered" evidence="1">
    <location>
        <begin position="967"/>
        <end position="1226"/>
    </location>
</feature>
<feature type="region of interest" description="Disordered" evidence="1">
    <location>
        <begin position="494"/>
        <end position="575"/>
    </location>
</feature>
<evidence type="ECO:0000313" key="4">
    <source>
        <dbReference type="EMBL" id="KAG0016568.1"/>
    </source>
</evidence>
<feature type="compositionally biased region" description="Low complexity" evidence="1">
    <location>
        <begin position="891"/>
        <end position="939"/>
    </location>
</feature>
<evidence type="ECO:0000259" key="3">
    <source>
        <dbReference type="Pfam" id="PF06011"/>
    </source>
</evidence>
<dbReference type="PANTHER" id="PTHR31145">
    <property type="entry name" value="INTEGRAL MEMBRANE PROTEIN (AFU_ORTHOLOGUE AFUA_7G01610)"/>
    <property type="match status" value="1"/>
</dbReference>
<feature type="transmembrane region" description="Helical" evidence="2">
    <location>
        <begin position="127"/>
        <end position="148"/>
    </location>
</feature>
<feature type="compositionally biased region" description="Basic and acidic residues" evidence="1">
    <location>
        <begin position="967"/>
        <end position="977"/>
    </location>
</feature>
<feature type="compositionally biased region" description="Polar residues" evidence="1">
    <location>
        <begin position="630"/>
        <end position="639"/>
    </location>
</feature>
<feature type="region of interest" description="Disordered" evidence="1">
    <location>
        <begin position="768"/>
        <end position="806"/>
    </location>
</feature>
<feature type="region of interest" description="Disordered" evidence="1">
    <location>
        <begin position="859"/>
        <end position="953"/>
    </location>
</feature>
<accession>A0A9P6T0V3</accession>
<keyword evidence="2" id="KW-0472">Membrane</keyword>
<dbReference type="Pfam" id="PF06011">
    <property type="entry name" value="TRP"/>
    <property type="match status" value="1"/>
</dbReference>
<dbReference type="InterPro" id="IPR010308">
    <property type="entry name" value="TRP_C"/>
</dbReference>
<feature type="compositionally biased region" description="Basic and acidic residues" evidence="1">
    <location>
        <begin position="1004"/>
        <end position="1025"/>
    </location>
</feature>
<sequence>MDGNGTNSTQAAATELQKRWKVNIYNATYTFIDSTLDKATSPVGFRFSYNSSGDFYFDFVIVIPFQLAYTLKSRLTLSITLIFFHNFGFRSITNFTSHKNVRLEQSYAAAIGAFPSELFLGTLVNSALAAGLSLVISGVLLGVAWIMAKENHQRGKTLQHALNFVAGNLARVWLLVFTPLALSAMYQLTISTSAGLTVASAASLIIISVGMTIFFTWRILRASSELLLYDDQATLLKYGTLYNTLAQEGTLFFLVTLLVRFLWGLAIAMLSSFEVAQVAVLIAIEFGYVLVIGFKWPYAESGDNKFHLFLGIIRVVITGCLIAYIHSMNVPSDHRQLVAYIQMSLHLAVFIVIFALILWNFIQVCMFWKLRHSDAWKGPTKTYSFEDPAEQVEQGWGLPGRPNSRGAGGHMRGIATHRHDGEDEDGGGFVPVKGKRFTVASYASLGSSSQDGNRGSIMQHAHHAPTAYHQMLHHGSMGDDTLGYGSPAERYRQSRLSELQGSRFSQSAASDGGSATDDAIAERRPDSMKPLRMKHQHSTPDPRTRRMSDITRDGPYLYDPRKDEQDNTQSTSPVVADLPKKSLFAGLVASLGTAFRFGRRGGNTSSGDGSKPKAFEVMRPPRRNYVPEPSSGSMDETGSQAGGDQLRELHSLGISRFFQESDRGYEANRSLFVANPSAMISRTGSLVSTVSGAVPAATTRLNRNGSGTAESIQTLNCTRSKGAGVGSGLSTSITGPAFGVGSGQSITGDRTSIVTASGVVGNDSSIYERGGANSASDLESRRTPAAVPGGSTVGTGNQLYHSRHSADSSNNIAEALTIDAPLLLQGGGILRVSKGPEKSVQYWHKESGQYVESIAESLKDEKLKKESKAEGESSEATSSLPPAVPPIQTLQQQSQQKKQQEISSPSVRSRSSIIGGAGTSSGPNSSVPTSSSPGSPTESQDSPTTANVAASAGRMHEILGRMFSDKSVRLHSDHEPDSDSILSEDTTSTFSGNVSIMQQAQSHLGRDDVGTRFSEDTQSIERYDMLEPVPEDSDSEPEQDLERTSHQSNIPLAGAAGAAETTPTQVKRASSSTSERRLSGPPLMRTFSGPLRSSAATTNMSGGLRSGLLKSRQNSLSNRPLAQTPLHSPSVQLGSSSGAGGIYPSPPSSSSLHPFGGVGGTGAGDLNRQSSLVSGTSSKLDYLDTDWSDTSNGSSALNRNPSTATARTEASYVTAMSEYPSDEEGM</sequence>